<dbReference type="RefSeq" id="WP_267646427.1">
    <property type="nucleotide sequence ID" value="NZ_JANHGR010000001.1"/>
</dbReference>
<keyword evidence="1" id="KW-0472">Membrane</keyword>
<dbReference type="AlphaFoldDB" id="A0ABD6BPS8"/>
<feature type="transmembrane region" description="Helical" evidence="1">
    <location>
        <begin position="27"/>
        <end position="45"/>
    </location>
</feature>
<accession>A0ABD6BPS8</accession>
<keyword evidence="3" id="KW-1185">Reference proteome</keyword>
<sequence length="62" mass="6647">MSSDNATAEQLNYLSNLIVLGILINTYYYFGFGGAFIAFVLAALLEPVSNVDVLGPSTEAKE</sequence>
<keyword evidence="1" id="KW-0812">Transmembrane</keyword>
<comment type="caution">
    <text evidence="2">The sequence shown here is derived from an EMBL/GenBank/DDBJ whole genome shotgun (WGS) entry which is preliminary data.</text>
</comment>
<dbReference type="Proteomes" id="UP001597139">
    <property type="component" value="Unassembled WGS sequence"/>
</dbReference>
<keyword evidence="1" id="KW-1133">Transmembrane helix</keyword>
<proteinExistence type="predicted"/>
<gene>
    <name evidence="2" type="ORF">ACFSAU_06505</name>
</gene>
<evidence type="ECO:0000256" key="1">
    <source>
        <dbReference type="SAM" id="Phobius"/>
    </source>
</evidence>
<protein>
    <submittedName>
        <fullName evidence="2">Uncharacterized protein</fullName>
    </submittedName>
</protein>
<evidence type="ECO:0000313" key="3">
    <source>
        <dbReference type="Proteomes" id="UP001597139"/>
    </source>
</evidence>
<reference evidence="2 3" key="1">
    <citation type="journal article" date="2019" name="Int. J. Syst. Evol. Microbiol.">
        <title>The Global Catalogue of Microorganisms (GCM) 10K type strain sequencing project: providing services to taxonomists for standard genome sequencing and annotation.</title>
        <authorList>
            <consortium name="The Broad Institute Genomics Platform"/>
            <consortium name="The Broad Institute Genome Sequencing Center for Infectious Disease"/>
            <person name="Wu L."/>
            <person name="Ma J."/>
        </authorList>
    </citation>
    <scope>NUCLEOTIDE SEQUENCE [LARGE SCALE GENOMIC DNA]</scope>
    <source>
        <strain evidence="2 3">CGMCC 1.12859</strain>
    </source>
</reference>
<evidence type="ECO:0000313" key="2">
    <source>
        <dbReference type="EMBL" id="MFD1567138.1"/>
    </source>
</evidence>
<dbReference type="EMBL" id="JBHUCZ010000002">
    <property type="protein sequence ID" value="MFD1567138.1"/>
    <property type="molecule type" value="Genomic_DNA"/>
</dbReference>
<name>A0ABD6BPS8_9EURY</name>
<organism evidence="2 3">
    <name type="scientific">Halolamina litorea</name>
    <dbReference type="NCBI Taxonomy" id="1515593"/>
    <lineage>
        <taxon>Archaea</taxon>
        <taxon>Methanobacteriati</taxon>
        <taxon>Methanobacteriota</taxon>
        <taxon>Stenosarchaea group</taxon>
        <taxon>Halobacteria</taxon>
        <taxon>Halobacteriales</taxon>
        <taxon>Haloferacaceae</taxon>
    </lineage>
</organism>